<dbReference type="NCBIfam" id="NF002023">
    <property type="entry name" value="PRK00844.1"/>
    <property type="match status" value="1"/>
</dbReference>
<sequence length="421" mass="46272">MAIDPPEHLCRHTYAVVLAGGRGSRLGPLTERRARPAVPFAGQLKIVDFTLSNCVNAGLRRIGVLTQYKAQSLIRHVEHGWNFLAGNLGEYIDIAPAQQQIGEAWYAGTADAVWQNRDLLREGRPHHVLLLAGDHVYKMDYARLLSDHVDSGAPVTVACHEVPLEEAGAFGVLAIDERQRVVAFEEKPARPRPLPERPECALISMGIYVFDAEFLFEELARDAADHRSGHDFGRDLIPSLLGRVPLHAHRFADSAVGPPGAPPYWRDVGTVDAYYGANLDLLLPQPALDLHDDRWPILSQQRQLPPAQFIDHGPREPGEARQSLVSNGCIVHGARVWHSILFAKVRIGPGSEIDESLLLPNVSTGRGVRLRRAIIDKHCCLPDGFHAGLDAAADRTRGFHVTHGGITLVTAEMLGQDGRLE</sequence>
<comment type="catalytic activity">
    <reaction evidence="9">
        <text>alpha-D-glucose 1-phosphate + ATP + H(+) = ADP-alpha-D-glucose + diphosphate</text>
        <dbReference type="Rhea" id="RHEA:12120"/>
        <dbReference type="ChEBI" id="CHEBI:15378"/>
        <dbReference type="ChEBI" id="CHEBI:30616"/>
        <dbReference type="ChEBI" id="CHEBI:33019"/>
        <dbReference type="ChEBI" id="CHEBI:57498"/>
        <dbReference type="ChEBI" id="CHEBI:58601"/>
        <dbReference type="EC" id="2.7.7.27"/>
    </reaction>
</comment>
<keyword evidence="2 9" id="KW-0321">Glycogen metabolism</keyword>
<dbReference type="PROSITE" id="PS00808">
    <property type="entry name" value="ADP_GLC_PYROPHOSPH_1"/>
    <property type="match status" value="1"/>
</dbReference>
<dbReference type="SUPFAM" id="SSF51161">
    <property type="entry name" value="Trimeric LpxA-like enzymes"/>
    <property type="match status" value="1"/>
</dbReference>
<dbReference type="InterPro" id="IPR011004">
    <property type="entry name" value="Trimer_LpxA-like_sf"/>
</dbReference>
<dbReference type="GO" id="GO:0016779">
    <property type="term" value="F:nucleotidyltransferase activity"/>
    <property type="evidence" value="ECO:0007669"/>
    <property type="project" value="UniProtKB-KW"/>
</dbReference>
<evidence type="ECO:0000313" key="13">
    <source>
        <dbReference type="Proteomes" id="UP001057498"/>
    </source>
</evidence>
<evidence type="ECO:0000256" key="3">
    <source>
        <dbReference type="ARBA" id="ARBA00022679"/>
    </source>
</evidence>
<keyword evidence="8 9" id="KW-0119">Carbohydrate metabolism</keyword>
<dbReference type="HAMAP" id="MF_00624">
    <property type="entry name" value="GlgC"/>
    <property type="match status" value="1"/>
</dbReference>
<reference evidence="12" key="1">
    <citation type="submission" date="2022-04" db="EMBL/GenBank/DDBJ databases">
        <title>Whole genome sequence of Sphaerotilus sp. FB-5.</title>
        <authorList>
            <person name="Takeda M."/>
            <person name="Narihara S."/>
            <person name="Akimoto M."/>
            <person name="Akimoto R."/>
            <person name="Nishiyashiki S."/>
            <person name="Murakami T."/>
        </authorList>
    </citation>
    <scope>NUCLEOTIDE SEQUENCE</scope>
    <source>
        <strain evidence="12">FB-5</strain>
    </source>
</reference>
<evidence type="ECO:0000256" key="2">
    <source>
        <dbReference type="ARBA" id="ARBA00022600"/>
    </source>
</evidence>
<proteinExistence type="inferred from homology"/>
<dbReference type="InterPro" id="IPR005835">
    <property type="entry name" value="NTP_transferase_dom"/>
</dbReference>
<comment type="similarity">
    <text evidence="1 9">Belongs to the bacterial/plant glucose-1-phosphate adenylyltransferase family.</text>
</comment>
<dbReference type="CDD" id="cd04651">
    <property type="entry name" value="LbH_G1P_AT_C"/>
    <property type="match status" value="1"/>
</dbReference>
<dbReference type="Pfam" id="PF00483">
    <property type="entry name" value="NTP_transferase"/>
    <property type="match status" value="1"/>
</dbReference>
<keyword evidence="6 9" id="KW-0067">ATP-binding</keyword>
<dbReference type="EMBL" id="AP025730">
    <property type="protein sequence ID" value="BDI03857.1"/>
    <property type="molecule type" value="Genomic_DNA"/>
</dbReference>
<dbReference type="PANTHER" id="PTHR43523:SF2">
    <property type="entry name" value="GLUCOSE-1-PHOSPHATE ADENYLYLTRANSFERASE"/>
    <property type="match status" value="1"/>
</dbReference>
<comment type="function">
    <text evidence="9">Involved in the biosynthesis of ADP-glucose, a building block required for the elongation reactions to produce glycogen. Catalyzes the reaction between ATP and alpha-D-glucose 1-phosphate (G1P) to produce pyrophosphate and ADP-Glc.</text>
</comment>
<evidence type="ECO:0000313" key="12">
    <source>
        <dbReference type="EMBL" id="BDI03857.1"/>
    </source>
</evidence>
<feature type="binding site" evidence="9">
    <location>
        <position position="106"/>
    </location>
    <ligand>
        <name>alpha-D-glucose 1-phosphate</name>
        <dbReference type="ChEBI" id="CHEBI:58601"/>
    </ligand>
</feature>
<keyword evidence="3 9" id="KW-0808">Transferase</keyword>
<name>A0ABN6PHV0_9BURK</name>
<evidence type="ECO:0000256" key="1">
    <source>
        <dbReference type="ARBA" id="ARBA00010443"/>
    </source>
</evidence>
<evidence type="ECO:0000256" key="8">
    <source>
        <dbReference type="ARBA" id="ARBA00023277"/>
    </source>
</evidence>
<dbReference type="NCBIfam" id="NF001947">
    <property type="entry name" value="PRK00725.1"/>
    <property type="match status" value="1"/>
</dbReference>
<dbReference type="Proteomes" id="UP001057498">
    <property type="component" value="Chromosome"/>
</dbReference>
<dbReference type="InterPro" id="IPR005836">
    <property type="entry name" value="ADP_Glu_pyroP_CS"/>
</dbReference>
<evidence type="ECO:0000256" key="6">
    <source>
        <dbReference type="ARBA" id="ARBA00022840"/>
    </source>
</evidence>
<dbReference type="InterPro" id="IPR029044">
    <property type="entry name" value="Nucleotide-diphossugar_trans"/>
</dbReference>
<comment type="subunit">
    <text evidence="9">Homotetramer.</text>
</comment>
<keyword evidence="4 9" id="KW-0548">Nucleotidyltransferase</keyword>
<evidence type="ECO:0000256" key="4">
    <source>
        <dbReference type="ARBA" id="ARBA00022695"/>
    </source>
</evidence>
<evidence type="ECO:0000256" key="9">
    <source>
        <dbReference type="HAMAP-Rule" id="MF_00624"/>
    </source>
</evidence>
<evidence type="ECO:0000256" key="5">
    <source>
        <dbReference type="ARBA" id="ARBA00022741"/>
    </source>
</evidence>
<dbReference type="PANTHER" id="PTHR43523">
    <property type="entry name" value="GLUCOSE-1-PHOSPHATE ADENYLYLTRANSFERASE-RELATED"/>
    <property type="match status" value="1"/>
</dbReference>
<dbReference type="Gene3D" id="2.160.10.10">
    <property type="entry name" value="Hexapeptide repeat proteins"/>
    <property type="match status" value="1"/>
</dbReference>
<evidence type="ECO:0000259" key="11">
    <source>
        <dbReference type="Pfam" id="PF24894"/>
    </source>
</evidence>
<dbReference type="SUPFAM" id="SSF53448">
    <property type="entry name" value="Nucleotide-diphospho-sugar transferases"/>
    <property type="match status" value="1"/>
</dbReference>
<feature type="site" description="Could play a key role in the communication between the regulatory and the substrate sites" evidence="9">
    <location>
        <position position="105"/>
    </location>
</feature>
<gene>
    <name evidence="9 12" type="primary">glgC</name>
    <name evidence="12" type="ORF">CATMQ487_08270</name>
</gene>
<feature type="binding site" evidence="9">
    <location>
        <position position="171"/>
    </location>
    <ligand>
        <name>alpha-D-glucose 1-phosphate</name>
        <dbReference type="ChEBI" id="CHEBI:58601"/>
    </ligand>
</feature>
<dbReference type="EC" id="2.7.7.27" evidence="9"/>
<feature type="site" description="Could play a key role in the communication between the regulatory and the substrate sites" evidence="9">
    <location>
        <position position="67"/>
    </location>
</feature>
<feature type="binding site" evidence="9">
    <location>
        <begin position="186"/>
        <end position="187"/>
    </location>
    <ligand>
        <name>alpha-D-glucose 1-phosphate</name>
        <dbReference type="ChEBI" id="CHEBI:58601"/>
    </ligand>
</feature>
<evidence type="ECO:0000256" key="7">
    <source>
        <dbReference type="ARBA" id="ARBA00023056"/>
    </source>
</evidence>
<dbReference type="InterPro" id="IPR011831">
    <property type="entry name" value="ADP-Glc_PPase"/>
</dbReference>
<feature type="domain" description="Nucleotidyl transferase" evidence="10">
    <location>
        <begin position="15"/>
        <end position="281"/>
    </location>
</feature>
<feature type="domain" description="Glucose-1-phosphate adenylyltransferase/Bifunctional protein GlmU-like C-terminal hexapeptide" evidence="11">
    <location>
        <begin position="305"/>
        <end position="409"/>
    </location>
</feature>
<dbReference type="NCBIfam" id="TIGR02091">
    <property type="entry name" value="glgC"/>
    <property type="match status" value="1"/>
</dbReference>
<keyword evidence="13" id="KW-1185">Reference proteome</keyword>
<dbReference type="InterPro" id="IPR023049">
    <property type="entry name" value="GlgC_bac"/>
</dbReference>
<dbReference type="RefSeq" id="WP_251972108.1">
    <property type="nucleotide sequence ID" value="NZ_AP025730.1"/>
</dbReference>
<dbReference type="InterPro" id="IPR056818">
    <property type="entry name" value="GlmU/GlgC-like_hexapep"/>
</dbReference>
<dbReference type="Pfam" id="PF24894">
    <property type="entry name" value="Hexapep_GlmU"/>
    <property type="match status" value="1"/>
</dbReference>
<feature type="binding site" evidence="9">
    <location>
        <position position="204"/>
    </location>
    <ligand>
        <name>alpha-D-glucose 1-phosphate</name>
        <dbReference type="ChEBI" id="CHEBI:58601"/>
    </ligand>
</feature>
<dbReference type="PROSITE" id="PS00809">
    <property type="entry name" value="ADP_GLC_PYROPHOSPH_2"/>
    <property type="match status" value="1"/>
</dbReference>
<evidence type="ECO:0000259" key="10">
    <source>
        <dbReference type="Pfam" id="PF00483"/>
    </source>
</evidence>
<protein>
    <recommendedName>
        <fullName evidence="9">Glucose-1-phosphate adenylyltransferase</fullName>
        <ecNumber evidence="9">2.7.7.27</ecNumber>
    </recommendedName>
    <alternativeName>
        <fullName evidence="9">ADP-glucose pyrophosphorylase</fullName>
        <shortName evidence="9">ADPGlc PPase</shortName>
    </alternativeName>
    <alternativeName>
        <fullName evidence="9">ADP-glucose synthase</fullName>
    </alternativeName>
</protein>
<dbReference type="CDD" id="cd02508">
    <property type="entry name" value="ADP_Glucose_PP"/>
    <property type="match status" value="1"/>
</dbReference>
<organism evidence="12 13">
    <name type="scientific">Sphaerotilus microaerophilus</name>
    <dbReference type="NCBI Taxonomy" id="2914710"/>
    <lineage>
        <taxon>Bacteria</taxon>
        <taxon>Pseudomonadati</taxon>
        <taxon>Pseudomonadota</taxon>
        <taxon>Betaproteobacteria</taxon>
        <taxon>Burkholderiales</taxon>
        <taxon>Sphaerotilaceae</taxon>
        <taxon>Sphaerotilus</taxon>
    </lineage>
</organism>
<keyword evidence="5 9" id="KW-0547">Nucleotide-binding</keyword>
<comment type="pathway">
    <text evidence="9">Glycan biosynthesis; glycogen biosynthesis.</text>
</comment>
<keyword evidence="7 9" id="KW-0320">Glycogen biosynthesis</keyword>
<accession>A0ABN6PHV0</accession>
<dbReference type="Gene3D" id="3.90.550.10">
    <property type="entry name" value="Spore Coat Polysaccharide Biosynthesis Protein SpsA, Chain A"/>
    <property type="match status" value="1"/>
</dbReference>